<dbReference type="AlphaFoldDB" id="A0A1I7WQ26"/>
<keyword evidence="1" id="KW-1185">Reference proteome</keyword>
<proteinExistence type="predicted"/>
<reference evidence="2" key="1">
    <citation type="submission" date="2016-11" db="UniProtKB">
        <authorList>
            <consortium name="WormBaseParasite"/>
        </authorList>
    </citation>
    <scope>IDENTIFICATION</scope>
</reference>
<dbReference type="Proteomes" id="UP000095283">
    <property type="component" value="Unplaced"/>
</dbReference>
<organism evidence="1 2">
    <name type="scientific">Heterorhabditis bacteriophora</name>
    <name type="common">Entomopathogenic nematode worm</name>
    <dbReference type="NCBI Taxonomy" id="37862"/>
    <lineage>
        <taxon>Eukaryota</taxon>
        <taxon>Metazoa</taxon>
        <taxon>Ecdysozoa</taxon>
        <taxon>Nematoda</taxon>
        <taxon>Chromadorea</taxon>
        <taxon>Rhabditida</taxon>
        <taxon>Rhabditina</taxon>
        <taxon>Rhabditomorpha</taxon>
        <taxon>Strongyloidea</taxon>
        <taxon>Heterorhabditidae</taxon>
        <taxon>Heterorhabditis</taxon>
    </lineage>
</organism>
<dbReference type="WBParaSite" id="Hba_07258">
    <property type="protein sequence ID" value="Hba_07258"/>
    <property type="gene ID" value="Hba_07258"/>
</dbReference>
<name>A0A1I7WQ26_HETBA</name>
<protein>
    <submittedName>
        <fullName evidence="2">Uncharacterized protein</fullName>
    </submittedName>
</protein>
<sequence length="39" mass="3971">MCYRGLVVVVAVEGGVVTGFLEPGLCLSALKSRGFASAL</sequence>
<evidence type="ECO:0000313" key="2">
    <source>
        <dbReference type="WBParaSite" id="Hba_07258"/>
    </source>
</evidence>
<evidence type="ECO:0000313" key="1">
    <source>
        <dbReference type="Proteomes" id="UP000095283"/>
    </source>
</evidence>
<accession>A0A1I7WQ26</accession>